<reference evidence="1 2" key="1">
    <citation type="submission" date="2016-10" db="EMBL/GenBank/DDBJ databases">
        <authorList>
            <person name="de Groot N.N."/>
        </authorList>
    </citation>
    <scope>NUCLEOTIDE SEQUENCE [LARGE SCALE GENOMIC DNA]</scope>
    <source>
        <strain evidence="1 2">DSM 527</strain>
    </source>
</reference>
<dbReference type="Pfam" id="PF16132">
    <property type="entry name" value="DUF4843"/>
    <property type="match status" value="1"/>
</dbReference>
<dbReference type="InterPro" id="IPR032299">
    <property type="entry name" value="DUF4843"/>
</dbReference>
<name>A0A1G8BNG4_CHIFI</name>
<dbReference type="Proteomes" id="UP000199045">
    <property type="component" value="Unassembled WGS sequence"/>
</dbReference>
<sequence>MFYPCRMQNYNTETNMKKLLLLILLITACNKDEISEGFSGQQSVYFIYSANAVYSGGIDSLNYTFVEKNSSIAQDTAWLPVRISGHTSDYDRIIDLAVVPEKTTAIADVHYRLLPYKIPKDSFGTRLGVVLLRDVSLRDTAVVLTLRIQPGKDFPVLMKDTLMGDGAYYTRNQARIIFTDRLIKPDNWESYLTYFFGEYSETKLRFISAVLGVATFPEDLTYPTLQYYQNAVRNALLVYNAANGPLIDENGNPVVIP</sequence>
<dbReference type="AlphaFoldDB" id="A0A1G8BNG4"/>
<evidence type="ECO:0008006" key="3">
    <source>
        <dbReference type="Google" id="ProtNLM"/>
    </source>
</evidence>
<gene>
    <name evidence="1" type="ORF">SAMN04488121_111103</name>
</gene>
<proteinExistence type="predicted"/>
<dbReference type="PROSITE" id="PS51257">
    <property type="entry name" value="PROKAR_LIPOPROTEIN"/>
    <property type="match status" value="1"/>
</dbReference>
<evidence type="ECO:0000313" key="2">
    <source>
        <dbReference type="Proteomes" id="UP000199045"/>
    </source>
</evidence>
<protein>
    <recommendedName>
        <fullName evidence="3">DUF4843 domain-containing protein</fullName>
    </recommendedName>
</protein>
<accession>A0A1G8BNG4</accession>
<dbReference type="EMBL" id="FNBN01000011">
    <property type="protein sequence ID" value="SDH34701.1"/>
    <property type="molecule type" value="Genomic_DNA"/>
</dbReference>
<dbReference type="STRING" id="104663.SAMN04488121_111103"/>
<dbReference type="OrthoDB" id="1094864at2"/>
<evidence type="ECO:0000313" key="1">
    <source>
        <dbReference type="EMBL" id="SDH34701.1"/>
    </source>
</evidence>
<organism evidence="1 2">
    <name type="scientific">Chitinophaga filiformis</name>
    <name type="common">Myxococcus filiformis</name>
    <name type="synonym">Flexibacter filiformis</name>
    <dbReference type="NCBI Taxonomy" id="104663"/>
    <lineage>
        <taxon>Bacteria</taxon>
        <taxon>Pseudomonadati</taxon>
        <taxon>Bacteroidota</taxon>
        <taxon>Chitinophagia</taxon>
        <taxon>Chitinophagales</taxon>
        <taxon>Chitinophagaceae</taxon>
        <taxon>Chitinophaga</taxon>
    </lineage>
</organism>